<dbReference type="Proteomes" id="UP001165489">
    <property type="component" value="Unassembled WGS sequence"/>
</dbReference>
<feature type="signal peptide" evidence="1">
    <location>
        <begin position="1"/>
        <end position="23"/>
    </location>
</feature>
<sequence>MMKRLTKNTHFNFVWLLLLPAMVISCSNPDPVPIDFYYWKSEFSINSTEKETFEALQSNKLYIRLFDVDKLNATPEPKGIIRSFDSDVLQAEYVPVVFITNKVFQGVSHDDNKKLAADIWALVNDILSKNKHVSFDELQIDCDWTQSTKRAFFNFLEQLKGVSQKKITSTLRLHQAKDKELMGIPPVDKVYLMAYATSSPVEDSDLNSILDSNLLQNYLQTINDYPLEFDIALPLYSWGIITNHLGKKKLINGVSHQDLEGKEYRKLGAGIYEIQKDVFLRGIWLNKGFVVKVEMISPELLGETKSYLRKTIKRPYGIVYYHLDSLFTHRFSVDELK</sequence>
<feature type="chain" id="PRO_5045091004" description="Glycoside hydrolase Family 18, chitinase_18" evidence="1">
    <location>
        <begin position="24"/>
        <end position="337"/>
    </location>
</feature>
<accession>A0ABS9UUP7</accession>
<evidence type="ECO:0008006" key="4">
    <source>
        <dbReference type="Google" id="ProtNLM"/>
    </source>
</evidence>
<comment type="caution">
    <text evidence="2">The sequence shown here is derived from an EMBL/GenBank/DDBJ whole genome shotgun (WGS) entry which is preliminary data.</text>
</comment>
<proteinExistence type="predicted"/>
<evidence type="ECO:0000313" key="3">
    <source>
        <dbReference type="Proteomes" id="UP001165489"/>
    </source>
</evidence>
<evidence type="ECO:0000313" key="2">
    <source>
        <dbReference type="EMBL" id="MCH7407892.1"/>
    </source>
</evidence>
<keyword evidence="3" id="KW-1185">Reference proteome</keyword>
<reference evidence="2" key="1">
    <citation type="submission" date="2022-03" db="EMBL/GenBank/DDBJ databases">
        <title>De novo assembled genomes of Belliella spp. (Cyclobacteriaceae) strains.</title>
        <authorList>
            <person name="Szabo A."/>
            <person name="Korponai K."/>
            <person name="Felfoldi T."/>
        </authorList>
    </citation>
    <scope>NUCLEOTIDE SEQUENCE</scope>
    <source>
        <strain evidence="2">DSM 111904</strain>
    </source>
</reference>
<organism evidence="2 3">
    <name type="scientific">Belliella filtrata</name>
    <dbReference type="NCBI Taxonomy" id="2923435"/>
    <lineage>
        <taxon>Bacteria</taxon>
        <taxon>Pseudomonadati</taxon>
        <taxon>Bacteroidota</taxon>
        <taxon>Cytophagia</taxon>
        <taxon>Cytophagales</taxon>
        <taxon>Cyclobacteriaceae</taxon>
        <taxon>Belliella</taxon>
    </lineage>
</organism>
<protein>
    <recommendedName>
        <fullName evidence="4">Glycoside hydrolase Family 18, chitinase_18</fullName>
    </recommendedName>
</protein>
<dbReference type="EMBL" id="JAKZGP010000001">
    <property type="protein sequence ID" value="MCH7407892.1"/>
    <property type="molecule type" value="Genomic_DNA"/>
</dbReference>
<evidence type="ECO:0000256" key="1">
    <source>
        <dbReference type="SAM" id="SignalP"/>
    </source>
</evidence>
<name>A0ABS9UUP7_9BACT</name>
<dbReference type="PROSITE" id="PS51257">
    <property type="entry name" value="PROKAR_LIPOPROTEIN"/>
    <property type="match status" value="1"/>
</dbReference>
<dbReference type="RefSeq" id="WP_241345832.1">
    <property type="nucleotide sequence ID" value="NZ_JAKZGP010000001.1"/>
</dbReference>
<gene>
    <name evidence="2" type="ORF">MM239_00665</name>
</gene>
<keyword evidence="1" id="KW-0732">Signal</keyword>